<feature type="coiled-coil region" evidence="1">
    <location>
        <begin position="12"/>
        <end position="49"/>
    </location>
</feature>
<dbReference type="AlphaFoldDB" id="A0A261Y7R4"/>
<dbReference type="InterPro" id="IPR058936">
    <property type="entry name" value="At4g15545-like"/>
</dbReference>
<evidence type="ECO:0000256" key="1">
    <source>
        <dbReference type="SAM" id="Coils"/>
    </source>
</evidence>
<organism evidence="3 4">
    <name type="scientific">Bifiguratus adelaidae</name>
    <dbReference type="NCBI Taxonomy" id="1938954"/>
    <lineage>
        <taxon>Eukaryota</taxon>
        <taxon>Fungi</taxon>
        <taxon>Fungi incertae sedis</taxon>
        <taxon>Mucoromycota</taxon>
        <taxon>Mucoromycotina</taxon>
        <taxon>Endogonomycetes</taxon>
        <taxon>Endogonales</taxon>
        <taxon>Endogonales incertae sedis</taxon>
        <taxon>Bifiguratus</taxon>
    </lineage>
</organism>
<sequence>MKHLVAQRDARITQQENRQAQLTRHIQDLDQALQEHQREKEHLVAEKTEWVTKYRTLKKEASALKLDRFRKSIVNTIDVNAAARPIRALESEYENLNIPGPINDFDPELLESPTASKSHRASLTAYQDESSEDVTMASFPFDVTYDRVSHSAQSEFSPIPRYYNDLTKSPPPEKPANTNRLSDTIKMASGALRDGMHVRIMSSGHHRRDSDDGKHARVKDRGDVSYFTTDATQRNKARSKTMTAISVVDAFAVLYKDIRKHLSPEEFVEFAKLVSLFNASKATAEQTVKAVGKIVQDKTLTDRFEDLLGRALTQRNEEHSGRTRSV</sequence>
<keyword evidence="1" id="KW-0175">Coiled coil</keyword>
<dbReference type="Proteomes" id="UP000242875">
    <property type="component" value="Unassembled WGS sequence"/>
</dbReference>
<dbReference type="OrthoDB" id="5600217at2759"/>
<accession>A0A261Y7R4</accession>
<dbReference type="PANTHER" id="PTHR47383:SF8">
    <property type="entry name" value="OS01G0768300 PROTEIN"/>
    <property type="match status" value="1"/>
</dbReference>
<dbReference type="PANTHER" id="PTHR47383">
    <property type="entry name" value="OS03G0659800 PROTEIN"/>
    <property type="match status" value="1"/>
</dbReference>
<dbReference type="EMBL" id="MVBO01000003">
    <property type="protein sequence ID" value="OZJ06514.1"/>
    <property type="molecule type" value="Genomic_DNA"/>
</dbReference>
<comment type="caution">
    <text evidence="3">The sequence shown here is derived from an EMBL/GenBank/DDBJ whole genome shotgun (WGS) entry which is preliminary data.</text>
</comment>
<name>A0A261Y7R4_9FUNG</name>
<evidence type="ECO:0000313" key="3">
    <source>
        <dbReference type="EMBL" id="OZJ06514.1"/>
    </source>
</evidence>
<evidence type="ECO:0000313" key="4">
    <source>
        <dbReference type="Proteomes" id="UP000242875"/>
    </source>
</evidence>
<keyword evidence="4" id="KW-1185">Reference proteome</keyword>
<feature type="region of interest" description="Disordered" evidence="2">
    <location>
        <begin position="161"/>
        <end position="180"/>
    </location>
</feature>
<gene>
    <name evidence="3" type="ORF">BZG36_00478</name>
</gene>
<proteinExistence type="predicted"/>
<evidence type="ECO:0000256" key="2">
    <source>
        <dbReference type="SAM" id="MobiDB-lite"/>
    </source>
</evidence>
<protein>
    <submittedName>
        <fullName evidence="3">Uncharacterized protein</fullName>
    </submittedName>
</protein>
<reference evidence="3 4" key="1">
    <citation type="journal article" date="2017" name="Mycologia">
        <title>Bifiguratus adelaidae, gen. et sp. nov., a new member of Mucoromycotina in endophytic and soil-dwelling habitats.</title>
        <authorList>
            <person name="Torres-Cruz T.J."/>
            <person name="Billingsley Tobias T.L."/>
            <person name="Almatruk M."/>
            <person name="Hesse C."/>
            <person name="Kuske C.R."/>
            <person name="Desiro A."/>
            <person name="Benucci G.M."/>
            <person name="Bonito G."/>
            <person name="Stajich J.E."/>
            <person name="Dunlap C."/>
            <person name="Arnold A.E."/>
            <person name="Porras-Alfaro A."/>
        </authorList>
    </citation>
    <scope>NUCLEOTIDE SEQUENCE [LARGE SCALE GENOMIC DNA]</scope>
    <source>
        <strain evidence="3 4">AZ0501</strain>
    </source>
</reference>